<accession>A0A2M3ZUA1</accession>
<protein>
    <submittedName>
        <fullName evidence="1">Putative secreted peptide</fullName>
    </submittedName>
</protein>
<evidence type="ECO:0000313" key="1">
    <source>
        <dbReference type="EMBL" id="MBW32136.1"/>
    </source>
</evidence>
<sequence length="83" mass="9667">MRSWRFWVKKIVNTAWDLELVSFMLVAATVRALLPSSIRSWMSWYEVTASFDKSSTYGPSSGCSRTFRLPLFFGFSRSRTRSQ</sequence>
<proteinExistence type="predicted"/>
<dbReference type="EMBL" id="GGFM01011385">
    <property type="protein sequence ID" value="MBW32136.1"/>
    <property type="molecule type" value="Transcribed_RNA"/>
</dbReference>
<reference evidence="1" key="1">
    <citation type="submission" date="2018-01" db="EMBL/GenBank/DDBJ databases">
        <title>An insight into the sialome of Amazonian anophelines.</title>
        <authorList>
            <person name="Ribeiro J.M."/>
            <person name="Scarpassa V."/>
            <person name="Calvo E."/>
        </authorList>
    </citation>
    <scope>NUCLEOTIDE SEQUENCE</scope>
    <source>
        <tissue evidence="1">Salivary glands</tissue>
    </source>
</reference>
<organism evidence="1">
    <name type="scientific">Anopheles braziliensis</name>
    <dbReference type="NCBI Taxonomy" id="58242"/>
    <lineage>
        <taxon>Eukaryota</taxon>
        <taxon>Metazoa</taxon>
        <taxon>Ecdysozoa</taxon>
        <taxon>Arthropoda</taxon>
        <taxon>Hexapoda</taxon>
        <taxon>Insecta</taxon>
        <taxon>Pterygota</taxon>
        <taxon>Neoptera</taxon>
        <taxon>Endopterygota</taxon>
        <taxon>Diptera</taxon>
        <taxon>Nematocera</taxon>
        <taxon>Culicoidea</taxon>
        <taxon>Culicidae</taxon>
        <taxon>Anophelinae</taxon>
        <taxon>Anopheles</taxon>
    </lineage>
</organism>
<dbReference type="AlphaFoldDB" id="A0A2M3ZUA1"/>
<name>A0A2M3ZUA1_9DIPT</name>